<dbReference type="PANTHER" id="PTHR30537">
    <property type="entry name" value="HTH-TYPE TRANSCRIPTIONAL REGULATOR"/>
    <property type="match status" value="1"/>
</dbReference>
<name>V8QNQ2_9BURK</name>
<evidence type="ECO:0000256" key="4">
    <source>
        <dbReference type="ARBA" id="ARBA00023163"/>
    </source>
</evidence>
<comment type="similarity">
    <text evidence="1">Belongs to the LysR transcriptional regulatory family.</text>
</comment>
<dbReference type="InterPro" id="IPR036388">
    <property type="entry name" value="WH-like_DNA-bd_sf"/>
</dbReference>
<comment type="caution">
    <text evidence="6">The sequence shown here is derived from an EMBL/GenBank/DDBJ whole genome shotgun (WGS) entry which is preliminary data.</text>
</comment>
<evidence type="ECO:0000256" key="2">
    <source>
        <dbReference type="ARBA" id="ARBA00023015"/>
    </source>
</evidence>
<proteinExistence type="inferred from homology"/>
<dbReference type="HOGENOM" id="CLU_039613_37_0_4"/>
<dbReference type="EMBL" id="AYXT01000012">
    <property type="protein sequence ID" value="ETF01282.1"/>
    <property type="molecule type" value="Genomic_DNA"/>
</dbReference>
<dbReference type="PANTHER" id="PTHR30537:SF26">
    <property type="entry name" value="GLYCINE CLEAVAGE SYSTEM TRANSCRIPTIONAL ACTIVATOR"/>
    <property type="match status" value="1"/>
</dbReference>
<keyword evidence="4" id="KW-0804">Transcription</keyword>
<dbReference type="GO" id="GO:0043565">
    <property type="term" value="F:sequence-specific DNA binding"/>
    <property type="evidence" value="ECO:0007669"/>
    <property type="project" value="TreeGrafter"/>
</dbReference>
<evidence type="ECO:0000313" key="6">
    <source>
        <dbReference type="EMBL" id="ETF01282.1"/>
    </source>
</evidence>
<dbReference type="GO" id="GO:0006351">
    <property type="term" value="P:DNA-templated transcription"/>
    <property type="evidence" value="ECO:0007669"/>
    <property type="project" value="TreeGrafter"/>
</dbReference>
<keyword evidence="2" id="KW-0805">Transcription regulation</keyword>
<dbReference type="Gene3D" id="3.40.190.10">
    <property type="entry name" value="Periplasmic binding protein-like II"/>
    <property type="match status" value="2"/>
</dbReference>
<dbReference type="Proteomes" id="UP000018733">
    <property type="component" value="Unassembled WGS sequence"/>
</dbReference>
<keyword evidence="7" id="KW-1185">Reference proteome</keyword>
<dbReference type="CDD" id="cd08432">
    <property type="entry name" value="PBP2_GcdR_TrpI_HvrB_AmpR_like"/>
    <property type="match status" value="1"/>
</dbReference>
<dbReference type="InterPro" id="IPR036390">
    <property type="entry name" value="WH_DNA-bd_sf"/>
</dbReference>
<reference evidence="6 7" key="1">
    <citation type="journal article" date="2014" name="Genome Announc.">
        <title>Draft Genome Sequence of Advenella kashmirensis Strain W13003, a Polycyclic Aromatic Hydrocarbon-Degrading Bacterium.</title>
        <authorList>
            <person name="Wang X."/>
            <person name="Jin D."/>
            <person name="Zhou L."/>
            <person name="Wu L."/>
            <person name="An W."/>
            <person name="Zhao L."/>
        </authorList>
    </citation>
    <scope>NUCLEOTIDE SEQUENCE [LARGE SCALE GENOMIC DNA]</scope>
    <source>
        <strain evidence="6 7">W13003</strain>
    </source>
</reference>
<dbReference type="eggNOG" id="COG0583">
    <property type="taxonomic scope" value="Bacteria"/>
</dbReference>
<dbReference type="InterPro" id="IPR000847">
    <property type="entry name" value="LysR_HTH_N"/>
</dbReference>
<dbReference type="InterPro" id="IPR005119">
    <property type="entry name" value="LysR_subst-bd"/>
</dbReference>
<organism evidence="6 7">
    <name type="scientific">Advenella kashmirensis W13003</name>
    <dbReference type="NCBI Taxonomy" id="1424334"/>
    <lineage>
        <taxon>Bacteria</taxon>
        <taxon>Pseudomonadati</taxon>
        <taxon>Pseudomonadota</taxon>
        <taxon>Betaproteobacteria</taxon>
        <taxon>Burkholderiales</taxon>
        <taxon>Alcaligenaceae</taxon>
    </lineage>
</organism>
<dbReference type="GO" id="GO:0003700">
    <property type="term" value="F:DNA-binding transcription factor activity"/>
    <property type="evidence" value="ECO:0007669"/>
    <property type="project" value="InterPro"/>
</dbReference>
<keyword evidence="3" id="KW-0238">DNA-binding</keyword>
<accession>V8QNQ2</accession>
<dbReference type="RefSeq" id="WP_024006665.1">
    <property type="nucleotide sequence ID" value="NZ_KI650981.1"/>
</dbReference>
<dbReference type="Pfam" id="PF03466">
    <property type="entry name" value="LysR_substrate"/>
    <property type="match status" value="1"/>
</dbReference>
<dbReference type="PROSITE" id="PS50931">
    <property type="entry name" value="HTH_LYSR"/>
    <property type="match status" value="1"/>
</dbReference>
<protein>
    <submittedName>
        <fullName evidence="6">LysR family transcriptional regulator</fullName>
    </submittedName>
</protein>
<dbReference type="InterPro" id="IPR058163">
    <property type="entry name" value="LysR-type_TF_proteobact-type"/>
</dbReference>
<evidence type="ECO:0000259" key="5">
    <source>
        <dbReference type="PROSITE" id="PS50931"/>
    </source>
</evidence>
<dbReference type="Gene3D" id="1.10.10.10">
    <property type="entry name" value="Winged helix-like DNA-binding domain superfamily/Winged helix DNA-binding domain"/>
    <property type="match status" value="1"/>
</dbReference>
<dbReference type="PATRIC" id="fig|1424334.3.peg.3747"/>
<sequence length="321" mass="35962">MSRRLPPLLATRYFEAAARLLSFTQAADELFVTQGAISLQIRKLEAFLGTPLFIRHARHIELTSAGQQFYEACHVLLDGFEKATQALSVQDPRQTLTVSTIPTIGTLWLMPRLASFTSLHPDIEVRVVSDIRPVDMQSDNIDVALRVGKLPGQRYPAHYPTVNLIMLDKWSDIEADLLFHDVMVPVASRTWYATQPTITQVQDLKTAPLVHTASRPNAWREWLAAYGVEYRPSGHDPEFGHFYISLRAAQDHQGIALIPDILLQGYPGNNELEVLLPGIKPVRSAGDYYLLTSSSSPRRAAIQKFRTWILDAAGASSHELR</sequence>
<dbReference type="FunFam" id="1.10.10.10:FF:000001">
    <property type="entry name" value="LysR family transcriptional regulator"/>
    <property type="match status" value="1"/>
</dbReference>
<evidence type="ECO:0000256" key="1">
    <source>
        <dbReference type="ARBA" id="ARBA00009437"/>
    </source>
</evidence>
<dbReference type="SUPFAM" id="SSF46785">
    <property type="entry name" value="Winged helix' DNA-binding domain"/>
    <property type="match status" value="1"/>
</dbReference>
<dbReference type="STRING" id="1424334.W822_18665"/>
<gene>
    <name evidence="6" type="ORF">W822_18665</name>
</gene>
<dbReference type="AlphaFoldDB" id="V8QNQ2"/>
<dbReference type="SUPFAM" id="SSF53850">
    <property type="entry name" value="Periplasmic binding protein-like II"/>
    <property type="match status" value="1"/>
</dbReference>
<dbReference type="PRINTS" id="PR00039">
    <property type="entry name" value="HTHLYSR"/>
</dbReference>
<feature type="domain" description="HTH lysR-type" evidence="5">
    <location>
        <begin position="12"/>
        <end position="63"/>
    </location>
</feature>
<evidence type="ECO:0000256" key="3">
    <source>
        <dbReference type="ARBA" id="ARBA00023125"/>
    </source>
</evidence>
<evidence type="ECO:0000313" key="7">
    <source>
        <dbReference type="Proteomes" id="UP000018733"/>
    </source>
</evidence>
<dbReference type="Pfam" id="PF00126">
    <property type="entry name" value="HTH_1"/>
    <property type="match status" value="1"/>
</dbReference>